<feature type="compositionally biased region" description="Basic and acidic residues" evidence="1">
    <location>
        <begin position="145"/>
        <end position="154"/>
    </location>
</feature>
<protein>
    <recommendedName>
        <fullName evidence="5">DUF2852 domain-containing protein</fullName>
    </recommendedName>
</protein>
<sequence>MTTSSTIDYSAPYAQPVRGNWFRRAEGWLDDRGKGAWIAAMVLGFIFVWPVGLALLAYMIWSKRMFTGTCASKRTHTSTLRTTMRSSGNAAFDAYKAETLRRLEDEQHSFEEFLKRLREAKDKAEFDQFMKDRAARAESGAATSADRDGDDTRA</sequence>
<dbReference type="OrthoDB" id="9806878at2"/>
<evidence type="ECO:0000256" key="1">
    <source>
        <dbReference type="SAM" id="MobiDB-lite"/>
    </source>
</evidence>
<evidence type="ECO:0000256" key="2">
    <source>
        <dbReference type="SAM" id="Phobius"/>
    </source>
</evidence>
<dbReference type="Pfam" id="PF11014">
    <property type="entry name" value="DUF2852"/>
    <property type="match status" value="1"/>
</dbReference>
<keyword evidence="2" id="KW-0812">Transmembrane</keyword>
<evidence type="ECO:0008006" key="5">
    <source>
        <dbReference type="Google" id="ProtNLM"/>
    </source>
</evidence>
<feature type="region of interest" description="Disordered" evidence="1">
    <location>
        <begin position="132"/>
        <end position="154"/>
    </location>
</feature>
<dbReference type="EMBL" id="QCYG01000001">
    <property type="protein sequence ID" value="PVA08087.1"/>
    <property type="molecule type" value="Genomic_DNA"/>
</dbReference>
<keyword evidence="2" id="KW-0472">Membrane</keyword>
<evidence type="ECO:0000313" key="3">
    <source>
        <dbReference type="EMBL" id="PVA08087.1"/>
    </source>
</evidence>
<evidence type="ECO:0000313" key="4">
    <source>
        <dbReference type="Proteomes" id="UP000244817"/>
    </source>
</evidence>
<reference evidence="3 4" key="1">
    <citation type="submission" date="2018-04" db="EMBL/GenBank/DDBJ databases">
        <title>Pelagivirga bohaiensis gen. nov., sp. nov., a bacterium isolated from the Bohai Sea.</title>
        <authorList>
            <person name="Ji X."/>
        </authorList>
    </citation>
    <scope>NUCLEOTIDE SEQUENCE [LARGE SCALE GENOMIC DNA]</scope>
    <source>
        <strain evidence="3 4">BH-SD16</strain>
    </source>
</reference>
<organism evidence="3 4">
    <name type="scientific">Thalassorhabdomicrobium marinisediminis</name>
    <dbReference type="NCBI Taxonomy" id="2170577"/>
    <lineage>
        <taxon>Bacteria</taxon>
        <taxon>Pseudomonadati</taxon>
        <taxon>Pseudomonadota</taxon>
        <taxon>Alphaproteobacteria</taxon>
        <taxon>Rhodobacterales</taxon>
        <taxon>Paracoccaceae</taxon>
        <taxon>Thalassorhabdomicrobium</taxon>
    </lineage>
</organism>
<keyword evidence="2" id="KW-1133">Transmembrane helix</keyword>
<dbReference type="RefSeq" id="WP_108639241.1">
    <property type="nucleotide sequence ID" value="NZ_QCYG01000001.1"/>
</dbReference>
<name>A0A2T7G105_9RHOB</name>
<keyword evidence="4" id="KW-1185">Reference proteome</keyword>
<feature type="transmembrane region" description="Helical" evidence="2">
    <location>
        <begin position="36"/>
        <end position="61"/>
    </location>
</feature>
<dbReference type="InterPro" id="IPR021273">
    <property type="entry name" value="DUF2852"/>
</dbReference>
<accession>A0A2T7G105</accession>
<comment type="caution">
    <text evidence="3">The sequence shown here is derived from an EMBL/GenBank/DDBJ whole genome shotgun (WGS) entry which is preliminary data.</text>
</comment>
<dbReference type="Proteomes" id="UP000244817">
    <property type="component" value="Unassembled WGS sequence"/>
</dbReference>
<proteinExistence type="predicted"/>
<dbReference type="AlphaFoldDB" id="A0A2T7G105"/>
<gene>
    <name evidence="3" type="ORF">DC363_00880</name>
</gene>